<organism evidence="1 2">
    <name type="scientific">Microcella alkalica</name>
    <dbReference type="NCBI Taxonomy" id="355930"/>
    <lineage>
        <taxon>Bacteria</taxon>
        <taxon>Bacillati</taxon>
        <taxon>Actinomycetota</taxon>
        <taxon>Actinomycetes</taxon>
        <taxon>Micrococcales</taxon>
        <taxon>Microbacteriaceae</taxon>
        <taxon>Microcella</taxon>
    </lineage>
</organism>
<keyword evidence="2" id="KW-1185">Reference proteome</keyword>
<dbReference type="Proteomes" id="UP000585905">
    <property type="component" value="Unassembled WGS sequence"/>
</dbReference>
<keyword evidence="1" id="KW-0808">Transferase</keyword>
<evidence type="ECO:0000313" key="1">
    <source>
        <dbReference type="EMBL" id="MBA8846653.1"/>
    </source>
</evidence>
<dbReference type="EMBL" id="JACGWX010000001">
    <property type="protein sequence ID" value="MBA8846653.1"/>
    <property type="molecule type" value="Genomic_DNA"/>
</dbReference>
<dbReference type="GO" id="GO:0016740">
    <property type="term" value="F:transferase activity"/>
    <property type="evidence" value="ECO:0007669"/>
    <property type="project" value="UniProtKB-KW"/>
</dbReference>
<accession>A0A839E683</accession>
<proteinExistence type="predicted"/>
<comment type="caution">
    <text evidence="1">The sequence shown here is derived from an EMBL/GenBank/DDBJ whole genome shotgun (WGS) entry which is preliminary data.</text>
</comment>
<gene>
    <name evidence="1" type="ORF">FHX53_000217</name>
</gene>
<protein>
    <submittedName>
        <fullName evidence="1">Putative nucleotidyltransferase</fullName>
    </submittedName>
</protein>
<dbReference type="AlphaFoldDB" id="A0A839E683"/>
<evidence type="ECO:0000313" key="2">
    <source>
        <dbReference type="Proteomes" id="UP000585905"/>
    </source>
</evidence>
<sequence>MLDISGVRRAFSAYLDRLIESLESRPEVTGLVLAGSTADRSRVDEWSDHDFLVVCSSHHDAEAMRTDLRWLPDHDQLVIAARETAHGLKCVYRDGHVLEFAVFAPDELTLAHANAFEVPLDRGGVYATMKDVAAKPKPGSERSPLEHAQLFLSLLLIGVGRSRRGETLTAGQFIRTHALAHLLALHRRVVPGANDPRLDDLDVYRRLEQVHPDLSAVIERALERDPETAARGLLYVAEATAIARWSDWPAEAAAVVKRRLGWEDATP</sequence>
<dbReference type="InterPro" id="IPR043519">
    <property type="entry name" value="NT_sf"/>
</dbReference>
<dbReference type="RefSeq" id="WP_182489393.1">
    <property type="nucleotide sequence ID" value="NZ_BAAAOV010000002.1"/>
</dbReference>
<dbReference type="SUPFAM" id="SSF81301">
    <property type="entry name" value="Nucleotidyltransferase"/>
    <property type="match status" value="1"/>
</dbReference>
<reference evidence="1 2" key="1">
    <citation type="submission" date="2020-07" db="EMBL/GenBank/DDBJ databases">
        <title>Sequencing the genomes of 1000 actinobacteria strains.</title>
        <authorList>
            <person name="Klenk H.-P."/>
        </authorList>
    </citation>
    <scope>NUCLEOTIDE SEQUENCE [LARGE SCALE GENOMIC DNA]</scope>
    <source>
        <strain evidence="1 2">DSM 19663</strain>
    </source>
</reference>
<dbReference type="Gene3D" id="3.30.460.10">
    <property type="entry name" value="Beta Polymerase, domain 2"/>
    <property type="match status" value="1"/>
</dbReference>
<name>A0A839E683_9MICO</name>